<evidence type="ECO:0000256" key="8">
    <source>
        <dbReference type="ARBA" id="ARBA00023242"/>
    </source>
</evidence>
<dbReference type="InterPro" id="IPR024864">
    <property type="entry name" value="Nup54/Nup57/Nup44"/>
</dbReference>
<keyword evidence="3" id="KW-0677">Repeat</keyword>
<organism evidence="13 14">
    <name type="scientific">Clytia hemisphaerica</name>
    <dbReference type="NCBI Taxonomy" id="252671"/>
    <lineage>
        <taxon>Eukaryota</taxon>
        <taxon>Metazoa</taxon>
        <taxon>Cnidaria</taxon>
        <taxon>Hydrozoa</taxon>
        <taxon>Hydroidolina</taxon>
        <taxon>Leptothecata</taxon>
        <taxon>Obeliida</taxon>
        <taxon>Clytiidae</taxon>
        <taxon>Clytia</taxon>
    </lineage>
</organism>
<dbReference type="GO" id="GO:0036228">
    <property type="term" value="P:protein localization to nuclear inner membrane"/>
    <property type="evidence" value="ECO:0007669"/>
    <property type="project" value="TreeGrafter"/>
</dbReference>
<feature type="domain" description="Nucleoporin Nup54 alpha-helical" evidence="11">
    <location>
        <begin position="353"/>
        <end position="491"/>
    </location>
</feature>
<dbReference type="AlphaFoldDB" id="A0A7M5X3L3"/>
<evidence type="ECO:0000256" key="1">
    <source>
        <dbReference type="ARBA" id="ARBA00004567"/>
    </source>
</evidence>
<sequence>MPFSFGNTSSSSTSGFGGFGATSKPSTTGFGGFGSTSTGGGFSGFGAKTTASTGFSFGTPSTATSTGGGLFSGFGSTTKTTASTGFGGFGTGTTTGFGGFGAKTTASTFGGFGTTTTSASGRFGTTGSLFGGLNKTTTASTGFSLSNPTQTGWNAGQQQQQQAQGLDNPLASMTSALTMPTIFGDERDGIIAKLNQLQALWGEGKAVYSHNAQPIPLSQENPFSRFKTIGYSCLPSAKDSDGFISFDLKHKEDYVKTNQQQFVESISKIMGNKPTFSVCVDGLRSLPGDRSEIVIYVVERQSNGSSRRILATELYAFFSQQNIKAQLTQLGVENMVAKTTLSESQLKQFLDTPPLGIDAILWEQAKKDNPDPKNLIPVPIMGFNELLTRLKHQQYQNTQHKRRLEILNEEISKLQSCQSTTIAKLAQYKRKHLELAHRTLQVMTQLETIRKGGYSIEPDEEQLRIQLESLQAELNAPMQFKGRLNELISQIRLQSQVKKSSSNISYSLDEQAKHEAKQFLSKQQEALLQLVSIINEDFEDLKTIESGMIDSLYIRR</sequence>
<dbReference type="GO" id="GO:0044613">
    <property type="term" value="C:nuclear pore central transport channel"/>
    <property type="evidence" value="ECO:0007669"/>
    <property type="project" value="TreeGrafter"/>
</dbReference>
<evidence type="ECO:0000256" key="4">
    <source>
        <dbReference type="ARBA" id="ARBA00022816"/>
    </source>
</evidence>
<evidence type="ECO:0000256" key="10">
    <source>
        <dbReference type="SAM" id="Coils"/>
    </source>
</evidence>
<protein>
    <recommendedName>
        <fullName evidence="15">Nucleoporin Nup54 alpha-helical domain-containing protein</fullName>
    </recommendedName>
</protein>
<dbReference type="OrthoDB" id="6160250at2759"/>
<dbReference type="InterPro" id="IPR025712">
    <property type="entry name" value="Nup54_alpha-helical_dom"/>
</dbReference>
<evidence type="ECO:0008006" key="15">
    <source>
        <dbReference type="Google" id="ProtNLM"/>
    </source>
</evidence>
<feature type="domain" description="Nup54 C-terminal interacting" evidence="12">
    <location>
        <begin position="506"/>
        <end position="544"/>
    </location>
</feature>
<reference evidence="13" key="1">
    <citation type="submission" date="2021-01" db="UniProtKB">
        <authorList>
            <consortium name="EnsemblMetazoa"/>
        </authorList>
    </citation>
    <scope>IDENTIFICATION</scope>
</reference>
<dbReference type="PANTHER" id="PTHR13000">
    <property type="entry name" value="NUCLEOPORIN P54"/>
    <property type="match status" value="1"/>
</dbReference>
<keyword evidence="7" id="KW-0906">Nuclear pore complex</keyword>
<proteinExistence type="inferred from homology"/>
<evidence type="ECO:0000256" key="9">
    <source>
        <dbReference type="ARBA" id="ARBA00060798"/>
    </source>
</evidence>
<dbReference type="InterPro" id="IPR040985">
    <property type="entry name" value="Nup54_C"/>
</dbReference>
<keyword evidence="8" id="KW-0539">Nucleus</keyword>
<evidence type="ECO:0000256" key="2">
    <source>
        <dbReference type="ARBA" id="ARBA00022448"/>
    </source>
</evidence>
<dbReference type="EnsemblMetazoa" id="CLYHEMT016999.1">
    <property type="protein sequence ID" value="CLYHEMP016999.1"/>
    <property type="gene ID" value="CLYHEMG016999"/>
</dbReference>
<evidence type="ECO:0000256" key="3">
    <source>
        <dbReference type="ARBA" id="ARBA00022737"/>
    </source>
</evidence>
<comment type="similarity">
    <text evidence="9">Belongs to the NUP54 family.</text>
</comment>
<dbReference type="GeneID" id="136820529"/>
<evidence type="ECO:0000313" key="13">
    <source>
        <dbReference type="EnsemblMetazoa" id="CLYHEMP016999.1"/>
    </source>
</evidence>
<evidence type="ECO:0000259" key="11">
    <source>
        <dbReference type="Pfam" id="PF13874"/>
    </source>
</evidence>
<dbReference type="Gene3D" id="1.20.5.170">
    <property type="match status" value="1"/>
</dbReference>
<dbReference type="GO" id="GO:0017056">
    <property type="term" value="F:structural constituent of nuclear pore"/>
    <property type="evidence" value="ECO:0007669"/>
    <property type="project" value="TreeGrafter"/>
</dbReference>
<dbReference type="GO" id="GO:0051028">
    <property type="term" value="P:mRNA transport"/>
    <property type="evidence" value="ECO:0007669"/>
    <property type="project" value="UniProtKB-KW"/>
</dbReference>
<evidence type="ECO:0000256" key="7">
    <source>
        <dbReference type="ARBA" id="ARBA00023132"/>
    </source>
</evidence>
<dbReference type="GO" id="GO:0006607">
    <property type="term" value="P:NLS-bearing protein import into nucleus"/>
    <property type="evidence" value="ECO:0007669"/>
    <property type="project" value="TreeGrafter"/>
</dbReference>
<comment type="subcellular location">
    <subcellularLocation>
        <location evidence="1">Nucleus</location>
        <location evidence="1">Nuclear pore complex</location>
    </subcellularLocation>
</comment>
<keyword evidence="5" id="KW-0653">Protein transport</keyword>
<keyword evidence="10" id="KW-0175">Coiled coil</keyword>
<dbReference type="PANTHER" id="PTHR13000:SF0">
    <property type="entry name" value="NUCLEOPORIN P54"/>
    <property type="match status" value="1"/>
</dbReference>
<dbReference type="Pfam" id="PF13874">
    <property type="entry name" value="Nup54"/>
    <property type="match status" value="1"/>
</dbReference>
<dbReference type="Proteomes" id="UP000594262">
    <property type="component" value="Unplaced"/>
</dbReference>
<evidence type="ECO:0000256" key="6">
    <source>
        <dbReference type="ARBA" id="ARBA00023010"/>
    </source>
</evidence>
<dbReference type="RefSeq" id="XP_066932817.1">
    <property type="nucleotide sequence ID" value="XM_067076716.1"/>
</dbReference>
<dbReference type="Gene3D" id="1.20.5.490">
    <property type="entry name" value="Single helix bin"/>
    <property type="match status" value="1"/>
</dbReference>
<accession>A0A7M5X3L3</accession>
<dbReference type="Pfam" id="PF18437">
    <property type="entry name" value="Nup54_C"/>
    <property type="match status" value="1"/>
</dbReference>
<keyword evidence="6" id="KW-0811">Translocation</keyword>
<evidence type="ECO:0000313" key="14">
    <source>
        <dbReference type="Proteomes" id="UP000594262"/>
    </source>
</evidence>
<evidence type="ECO:0000256" key="5">
    <source>
        <dbReference type="ARBA" id="ARBA00022927"/>
    </source>
</evidence>
<feature type="coiled-coil region" evidence="10">
    <location>
        <begin position="390"/>
        <end position="417"/>
    </location>
</feature>
<dbReference type="GO" id="GO:0006999">
    <property type="term" value="P:nuclear pore organization"/>
    <property type="evidence" value="ECO:0007669"/>
    <property type="project" value="TreeGrafter"/>
</dbReference>
<keyword evidence="14" id="KW-1185">Reference proteome</keyword>
<dbReference type="FunFam" id="1.20.5.490:FF:000003">
    <property type="entry name" value="nucleoporin p54 isoform X1"/>
    <property type="match status" value="1"/>
</dbReference>
<keyword evidence="4" id="KW-0509">mRNA transport</keyword>
<name>A0A7M5X3L3_9CNID</name>
<keyword evidence="2" id="KW-0813">Transport</keyword>
<evidence type="ECO:0000259" key="12">
    <source>
        <dbReference type="Pfam" id="PF18437"/>
    </source>
</evidence>